<organism evidence="3 4">
    <name type="scientific">Spermophilus dauricus</name>
    <name type="common">Daurian ground squirrel</name>
    <dbReference type="NCBI Taxonomy" id="99837"/>
    <lineage>
        <taxon>Eukaryota</taxon>
        <taxon>Metazoa</taxon>
        <taxon>Chordata</taxon>
        <taxon>Craniata</taxon>
        <taxon>Vertebrata</taxon>
        <taxon>Euteleostomi</taxon>
        <taxon>Mammalia</taxon>
        <taxon>Eutheria</taxon>
        <taxon>Euarchontoglires</taxon>
        <taxon>Glires</taxon>
        <taxon>Rodentia</taxon>
        <taxon>Sciuromorpha</taxon>
        <taxon>Sciuridae</taxon>
        <taxon>Xerinae</taxon>
        <taxon>Marmotini</taxon>
        <taxon>Spermophilus</taxon>
    </lineage>
</organism>
<sequence>MSLLRLLLLALALVAVPGVQGTCPVPADLKREDGTRTCAKLYDKSEWQSVAVTFLLSAEECGVKVAGSEERALILFPIQTKTASVRTVTSLPWGGTGRAGSSDSDSGRGRYPEGDAVKQGGERHPETETGRGWDAQGDAGGGRDARTWRCGAGQRDAGTDTGQERKREG</sequence>
<feature type="compositionally biased region" description="Basic and acidic residues" evidence="1">
    <location>
        <begin position="105"/>
        <end position="131"/>
    </location>
</feature>
<name>A0A8C9NY42_SPEDA</name>
<reference evidence="3" key="2">
    <citation type="submission" date="2025-09" db="UniProtKB">
        <authorList>
            <consortium name="Ensembl"/>
        </authorList>
    </citation>
    <scope>IDENTIFICATION</scope>
</reference>
<feature type="region of interest" description="Disordered" evidence="1">
    <location>
        <begin position="90"/>
        <end position="169"/>
    </location>
</feature>
<dbReference type="Proteomes" id="UP000694422">
    <property type="component" value="Unplaced"/>
</dbReference>
<dbReference type="Ensembl" id="ENSSDAT00000002187.1">
    <property type="protein sequence ID" value="ENSSDAP00000001888.1"/>
    <property type="gene ID" value="ENSSDAG00000001858.1"/>
</dbReference>
<evidence type="ECO:0000313" key="4">
    <source>
        <dbReference type="Proteomes" id="UP000694422"/>
    </source>
</evidence>
<feature type="chain" id="PRO_5034191269" evidence="2">
    <location>
        <begin position="22"/>
        <end position="169"/>
    </location>
</feature>
<reference evidence="3" key="1">
    <citation type="submission" date="2025-08" db="UniProtKB">
        <authorList>
            <consortium name="Ensembl"/>
        </authorList>
    </citation>
    <scope>IDENTIFICATION</scope>
</reference>
<keyword evidence="2" id="KW-0732">Signal</keyword>
<feature type="signal peptide" evidence="2">
    <location>
        <begin position="1"/>
        <end position="21"/>
    </location>
</feature>
<proteinExistence type="predicted"/>
<accession>A0A8C9NY42</accession>
<keyword evidence="4" id="KW-1185">Reference proteome</keyword>
<protein>
    <submittedName>
        <fullName evidence="3">Uncharacterized protein</fullName>
    </submittedName>
</protein>
<evidence type="ECO:0000256" key="1">
    <source>
        <dbReference type="SAM" id="MobiDB-lite"/>
    </source>
</evidence>
<evidence type="ECO:0000256" key="2">
    <source>
        <dbReference type="SAM" id="SignalP"/>
    </source>
</evidence>
<evidence type="ECO:0000313" key="3">
    <source>
        <dbReference type="Ensembl" id="ENSSDAP00000001888.1"/>
    </source>
</evidence>
<dbReference type="AlphaFoldDB" id="A0A8C9NY42"/>